<dbReference type="PROSITE" id="PS50255">
    <property type="entry name" value="CYTOCHROME_B5_2"/>
    <property type="match status" value="2"/>
</dbReference>
<dbReference type="GO" id="GO:0005794">
    <property type="term" value="C:Golgi apparatus"/>
    <property type="evidence" value="ECO:0007669"/>
    <property type="project" value="UniProtKB-SubCell"/>
</dbReference>
<protein>
    <submittedName>
        <fullName evidence="13">DNA-binding protein</fullName>
    </submittedName>
</protein>
<dbReference type="SUPFAM" id="SSF53448">
    <property type="entry name" value="Nucleotide-diphospho-sugar transferases"/>
    <property type="match status" value="2"/>
</dbReference>
<evidence type="ECO:0000313" key="13">
    <source>
        <dbReference type="EMBL" id="BBG94346.1"/>
    </source>
</evidence>
<sequence length="2801" mass="309663">MQPKVEEAKPNAEEKPDDLEINSIGSLYNGPWDKKYWSSSRGKDRYPYPVGYRAVRAHNGSTYKMEIQEGPKGPLFSIIAADGQSSSGQTPYIAWEKFQKAFFPRMKIWHGKRFSCKIDGVEFFGFKNPFVQRLLRELAANVNGTAERSLVPSSFCNGASRTDVDNRFPDARPYLAIPRITGKRSRRREIVNSKSFSWTSIKRTRPEDLTSFAEPSDSVKGSKRYHNNGNSKLSSSLEGEYDICKYSKASPPLVHLVPAHQEASEFSVKDSLPLDSVGFSNHPRMDAVHEEARLFVGSGNCKSTVVASNLSVDEEKPLDRTEDPNPMVPENKTVDTVPKDSEGLTDVDLCAPDTYFTQDKTSDSAPAFQDRSASNVVISEGLLTESHREEETATSKSNASSEMSEFDSVGQEMAKSMMTFLLPQAIPLLKKGSRKEKGTVSPSEILPCAPSPGVILAVNNDRMEEKMYTQNNDFGSMVPTKSFVPDSLEDDQYGDHVVNHVISSSDKAEAGQDSSYPACLLNSHGLLVTVNEHNKSLDVHLETNGTKDIFPYTEVGMASTGGLQECDTNVSESLPVCMSPCKRVFSEEIRDKSANKDECSLGVNIHSMKSNETAVDLPEAINIIDDNQRGMLNSSKASQNENSVKTTVAETGNESFTKVPHLVYTKRKAQNICPIKGNHSGPLSESIICRNSGDICLPESYPSTETLLALETLQMGSSDDNSYKDSFCAEAKTVEHSSCLNADKPSVNSKGLLNGHYPAVLQEQALVGASKEKDTLCSLDLSVSRLENHVDKDVVGHENLLELNDTETSQKQGMGLMHDPNSVPHSSDSKPHSMELNNELTGSLEFVGRYSHQNAVLSVLLSAKGTEIYVCVLCGLLVDKDGSLFIYKVAIEEPRVGCPSFVGHTSVTLPIRKDYFGRAGEHPLFVLHMYVKLLGGEYSKDCASKTWLCFKGGKFESSRRAQIENFVLPAEDCISPGIVELKRIPNCTHIVVGHNGFGEFSLWDISKRILVSRLSAASSSICQFVPVSLFTWRIKCPVSSYSDIEEHINELVAATSNNQFSLEGEDIAVWLLVSSSSDSDAQQDYVSDDCDSNPMGRWRLALMVKNMVIFGSALDPRAAVIGASAGQGICGTCDGLVYMWELSTGNKFGAMHHFKGGSVSCIATDDSRPSPGAVAVAGDNQLLPPGYTIIDKLHFLRALVDVKPTPILKEELDIVIPTIRNLDFLEMWRPFFEPYHLIIVQDGDPSRTIKVPDGFDYELYNRNDINRILGPKASCISFKDSACRCFGYLVSKKKYIFTIDDDCFVAKDPSGKEINALEQHIKNLLNPSTPLFFNTLYDPYREGADFVRGYPFSLREGVPTAVSHGLWLNIPDYDAPTQLAKPLERNTRFVDAVLTIPKGTLFPMCGMNLAFNRELIGPAMYFGLMGDGQPIGRYDDMWAGWCMKVICDHLGYGVKTGLPYIWHSKASNPFVNLKKEYNGIFWQEELIPFFQSAVLTKECTTVQQCYIELSKQVKAKLGKIDPYFLKLADAMVTWVEAWDELNGKVDVDQQDKSANKDECSLGVNIHSMKSNETAVDLPEAINIIDDNQRGMLNSSKASQNENSVKTTVAETGNESFTKVPHLVYTKRKAQNICPIKGNHSGPLSESIICRNSGDICLPESYPSTETLLALETLQMGSSDDNSYKDSFCAEAKTVEHSSCLNADKPSVNSKGLLNGHYPAVLQEQALVGASKEKDTLCSLDLSVSRLENHVDKDVVGHENLLELNDTETSQKQGMGLMHDPNSVPHSSDSKPHSMELNNELTGSLEFVGRYSHQNAVLSVLLSAKGTEIYVCVLCGLLVDKDGSLFIYKVAIEEPRVGCPSFVGHTSVTLPIRKDYFGRGSIHCLCSTCTSNCSEENTVKIVQVKLGYVSKVASLKAVDSLECILVCEPNNLVAVGESGRLHLWVMNSTWSAQIENFVLPAEDCISPGIVELKRIPNCTHIVVGHNGFGEFSLWDISKRILVSRLSAASSSICQFVPVSLFTWRIKCPVSSYSDIEEHINELVAATSNNQFSLEGEDIAVWLLVSSSSDSDAQQDYVSDDCDSNPMGRWRLALMVKNMVIFGSALDPRAAVIGASAGQGICGTCDGLVYMWELSTGNKFGAMHHFKGGSVSCIATDDSRPSPGAVAVAGDNQLLVFLHSEKSSMWRPFFEPYHLIIVQDGDPSRTIKVPDGFDYELYNRNDINRILGPKASCISFKDSACRCFGYLVSKKKYIFTIDDDCFVAKDPSGKEINALEQHIKNLLNPSTPLFFNTLYDPYREGADFVRGYPFSLREGVPTAVSHGLWLNIPDYDAPTQLAKPLERNTRFVDAVLTIPKGTLFPMCGMNLAFNRELIGPAMYFGLMGDGQPIGRYDDMWAGWCMKVICDHLGYGVKTGLPYIWHSKASNPFVNLKKEYNGIFWQEELIPFFQSAVLTKECTTVQQCYIELSKQVKAKLGKIDPYFLKLADAMVTWVEAWDELNGKVDVDQQRVRRGRICLLIEMVVVYDLTLYLDDHPGGDDVVLAAAGRDATEDFEDAGHSNSAKDLMGAFCIGELDVDTTSPEITSKNQPLDYPQKIKDLTKEYWAVPVAVVGISLCYIELSKQVKAKLGKIDPYFLKLADAMVTWVEAWDELNGKVYDLTLYLDDHPGGDDVVLAAAGRDATEDFEDAGHSNSAKDLMGAFCIGELDVDTTSPEITSKNQPLDYPQKIKDLTKEYWAVPVAVYWGEYAYYDVEIYVRILNMTSTNFKEMCVENGNKKANNSNARTGLNDFLLNSNLWLLYSLT</sequence>
<dbReference type="GO" id="GO:0048731">
    <property type="term" value="P:system development"/>
    <property type="evidence" value="ECO:0007669"/>
    <property type="project" value="UniProtKB-ARBA"/>
</dbReference>
<gene>
    <name evidence="13" type="ORF">Prudu_002603</name>
</gene>
<dbReference type="PROSITE" id="PS51543">
    <property type="entry name" value="FYRC"/>
    <property type="match status" value="1"/>
</dbReference>
<dbReference type="Pfam" id="PF00173">
    <property type="entry name" value="Cyt-b5"/>
    <property type="match status" value="2"/>
</dbReference>
<feature type="region of interest" description="Disordered" evidence="11">
    <location>
        <begin position="211"/>
        <end position="232"/>
    </location>
</feature>
<dbReference type="EMBL" id="AP019297">
    <property type="protein sequence ID" value="BBG94346.1"/>
    <property type="molecule type" value="Genomic_DNA"/>
</dbReference>
<dbReference type="InterPro" id="IPR001199">
    <property type="entry name" value="Cyt_B5-like_heme/steroid-bd"/>
</dbReference>
<dbReference type="GO" id="GO:0140993">
    <property type="term" value="F:histone modifying activity"/>
    <property type="evidence" value="ECO:0007669"/>
    <property type="project" value="UniProtKB-ARBA"/>
</dbReference>
<reference evidence="13" key="1">
    <citation type="journal article" date="2019" name="Science">
        <title>Mutation of a bHLH transcription factor allowed almond domestication.</title>
        <authorList>
            <person name="Sanchez-Perez R."/>
            <person name="Pavan S."/>
            <person name="Mazzeo R."/>
            <person name="Moldovan C."/>
            <person name="Aiese Cigliano R."/>
            <person name="Del Cueto J."/>
            <person name="Ricciardi F."/>
            <person name="Lotti C."/>
            <person name="Ricciardi L."/>
            <person name="Dicenta F."/>
            <person name="Lopez-Marques R.L."/>
            <person name="Lindberg Moller B."/>
        </authorList>
    </citation>
    <scope>NUCLEOTIDE SEQUENCE</scope>
</reference>
<dbReference type="PROSITE" id="PS00191">
    <property type="entry name" value="CYTOCHROME_B5_1"/>
    <property type="match status" value="2"/>
</dbReference>
<dbReference type="PANTHER" id="PTHR31682:SF5">
    <property type="entry name" value="ALPHA-1,4-GLUCAN-PROTEIN SYNTHASE"/>
    <property type="match status" value="1"/>
</dbReference>
<feature type="domain" description="Cytochrome b5 heme-binding" evidence="12">
    <location>
        <begin position="2645"/>
        <end position="2705"/>
    </location>
</feature>
<feature type="region of interest" description="Disordered" evidence="11">
    <location>
        <begin position="315"/>
        <end position="344"/>
    </location>
</feature>
<dbReference type="GO" id="GO:0020037">
    <property type="term" value="F:heme binding"/>
    <property type="evidence" value="ECO:0007669"/>
    <property type="project" value="InterPro"/>
</dbReference>
<evidence type="ECO:0000256" key="3">
    <source>
        <dbReference type="ARBA" id="ARBA00004651"/>
    </source>
</evidence>
<evidence type="ECO:0000256" key="2">
    <source>
        <dbReference type="ARBA" id="ARBA00004555"/>
    </source>
</evidence>
<dbReference type="GO" id="GO:0005829">
    <property type="term" value="C:cytosol"/>
    <property type="evidence" value="ECO:0007669"/>
    <property type="project" value="TreeGrafter"/>
</dbReference>
<keyword evidence="6" id="KW-0479">Metal-binding</keyword>
<keyword evidence="9" id="KW-0539">Nucleus</keyword>
<feature type="compositionally biased region" description="Polar residues" evidence="11">
    <location>
        <begin position="394"/>
        <end position="403"/>
    </location>
</feature>
<proteinExistence type="inferred from homology"/>
<dbReference type="SUPFAM" id="SSF50978">
    <property type="entry name" value="WD40 repeat-like"/>
    <property type="match status" value="2"/>
</dbReference>
<comment type="subcellular location">
    <subcellularLocation>
        <location evidence="3">Cell membrane</location>
        <topology evidence="3">Multi-pass membrane protein</topology>
    </subcellularLocation>
    <subcellularLocation>
        <location evidence="2">Golgi apparatus</location>
    </subcellularLocation>
    <subcellularLocation>
        <location evidence="1">Nucleus</location>
    </subcellularLocation>
</comment>
<dbReference type="SMART" id="SM01117">
    <property type="entry name" value="Cyt-b5"/>
    <property type="match status" value="2"/>
</dbReference>
<dbReference type="Gene3D" id="3.30.160.360">
    <property type="match status" value="1"/>
</dbReference>
<evidence type="ECO:0000256" key="7">
    <source>
        <dbReference type="ARBA" id="ARBA00023004"/>
    </source>
</evidence>
<evidence type="ECO:0000256" key="5">
    <source>
        <dbReference type="ARBA" id="ARBA00022617"/>
    </source>
</evidence>
<dbReference type="InterPro" id="IPR003888">
    <property type="entry name" value="FYrich_N"/>
</dbReference>
<dbReference type="SUPFAM" id="SSF55856">
    <property type="entry name" value="Cytochrome b5-like heme/steroid binding domain"/>
    <property type="match status" value="2"/>
</dbReference>
<dbReference type="Pfam" id="PF03214">
    <property type="entry name" value="RGP"/>
    <property type="match status" value="2"/>
</dbReference>
<dbReference type="GO" id="GO:0033356">
    <property type="term" value="P:UDP-L-arabinose metabolic process"/>
    <property type="evidence" value="ECO:0007669"/>
    <property type="project" value="TreeGrafter"/>
</dbReference>
<keyword evidence="10" id="KW-0961">Cell wall biogenesis/degradation</keyword>
<comment type="similarity">
    <text evidence="4">Belongs to the RGP family.</text>
</comment>
<evidence type="ECO:0000256" key="8">
    <source>
        <dbReference type="ARBA" id="ARBA00023034"/>
    </source>
</evidence>
<dbReference type="GO" id="GO:0071555">
    <property type="term" value="P:cell wall organization"/>
    <property type="evidence" value="ECO:0007669"/>
    <property type="project" value="UniProtKB-KW"/>
</dbReference>
<dbReference type="GO" id="GO:0052691">
    <property type="term" value="F:UDP-arabinopyranose mutase activity"/>
    <property type="evidence" value="ECO:0007669"/>
    <property type="project" value="TreeGrafter"/>
</dbReference>
<dbReference type="InterPro" id="IPR036400">
    <property type="entry name" value="Cyt_B5-like_heme/steroid_sf"/>
</dbReference>
<dbReference type="InterPro" id="IPR036322">
    <property type="entry name" value="WD40_repeat_dom_sf"/>
</dbReference>
<dbReference type="PANTHER" id="PTHR31682">
    <property type="entry name" value="UDP-ARABINOSE MUTASE"/>
    <property type="match status" value="1"/>
</dbReference>
<dbReference type="InterPro" id="IPR029044">
    <property type="entry name" value="Nucleotide-diphossugar_trans"/>
</dbReference>
<dbReference type="InterPro" id="IPR037595">
    <property type="entry name" value="RGP_fam"/>
</dbReference>
<dbReference type="Gene3D" id="3.10.120.10">
    <property type="entry name" value="Cytochrome b5-like heme/steroid binding domain"/>
    <property type="match status" value="2"/>
</dbReference>
<evidence type="ECO:0000256" key="11">
    <source>
        <dbReference type="SAM" id="MobiDB-lite"/>
    </source>
</evidence>
<keyword evidence="7" id="KW-0408">Iron</keyword>
<evidence type="ECO:0000256" key="1">
    <source>
        <dbReference type="ARBA" id="ARBA00004123"/>
    </source>
</evidence>
<dbReference type="InterPro" id="IPR003889">
    <property type="entry name" value="FYrich_C"/>
</dbReference>
<evidence type="ECO:0000256" key="4">
    <source>
        <dbReference type="ARBA" id="ARBA00008986"/>
    </source>
</evidence>
<name>A0A4Y1QR74_PRUDU</name>
<feature type="region of interest" description="Disordered" evidence="11">
    <location>
        <begin position="810"/>
        <end position="833"/>
    </location>
</feature>
<keyword evidence="8" id="KW-0333">Golgi apparatus</keyword>
<feature type="region of interest" description="Disordered" evidence="11">
    <location>
        <begin position="384"/>
        <end position="403"/>
    </location>
</feature>
<keyword evidence="13" id="KW-0238">DNA-binding</keyword>
<dbReference type="PROSITE" id="PS51542">
    <property type="entry name" value="FYRN"/>
    <property type="match status" value="1"/>
</dbReference>
<dbReference type="PRINTS" id="PR00363">
    <property type="entry name" value="CYTOCHROMEB5"/>
</dbReference>
<dbReference type="GO" id="GO:0005886">
    <property type="term" value="C:plasma membrane"/>
    <property type="evidence" value="ECO:0007669"/>
    <property type="project" value="UniProtKB-SubCell"/>
</dbReference>
<evidence type="ECO:0000256" key="10">
    <source>
        <dbReference type="ARBA" id="ARBA00023316"/>
    </source>
</evidence>
<dbReference type="GO" id="GO:0005634">
    <property type="term" value="C:nucleus"/>
    <property type="evidence" value="ECO:0007669"/>
    <property type="project" value="UniProtKB-SubCell"/>
</dbReference>
<keyword evidence="5" id="KW-0349">Heme</keyword>
<feature type="domain" description="Cytochrome b5 heme-binding" evidence="12">
    <location>
        <begin position="2515"/>
        <end position="2573"/>
    </location>
</feature>
<evidence type="ECO:0000256" key="9">
    <source>
        <dbReference type="ARBA" id="ARBA00023242"/>
    </source>
</evidence>
<evidence type="ECO:0000256" key="6">
    <source>
        <dbReference type="ARBA" id="ARBA00022723"/>
    </source>
</evidence>
<accession>A0A4Y1QR74</accession>
<feature type="region of interest" description="Disordered" evidence="11">
    <location>
        <begin position="1770"/>
        <end position="1793"/>
    </location>
</feature>
<organism evidence="13">
    <name type="scientific">Prunus dulcis</name>
    <name type="common">Almond</name>
    <name type="synonym">Amygdalus dulcis</name>
    <dbReference type="NCBI Taxonomy" id="3755"/>
    <lineage>
        <taxon>Eukaryota</taxon>
        <taxon>Viridiplantae</taxon>
        <taxon>Streptophyta</taxon>
        <taxon>Embryophyta</taxon>
        <taxon>Tracheophyta</taxon>
        <taxon>Spermatophyta</taxon>
        <taxon>Magnoliopsida</taxon>
        <taxon>eudicotyledons</taxon>
        <taxon>Gunneridae</taxon>
        <taxon>Pentapetalae</taxon>
        <taxon>rosids</taxon>
        <taxon>fabids</taxon>
        <taxon>Rosales</taxon>
        <taxon>Rosaceae</taxon>
        <taxon>Amygdaloideae</taxon>
        <taxon>Amygdaleae</taxon>
        <taxon>Prunus</taxon>
    </lineage>
</organism>
<dbReference type="GO" id="GO:0003677">
    <property type="term" value="F:DNA binding"/>
    <property type="evidence" value="ECO:0007669"/>
    <property type="project" value="UniProtKB-KW"/>
</dbReference>
<dbReference type="InterPro" id="IPR018506">
    <property type="entry name" value="Cyt_B5_heme-BS"/>
</dbReference>
<evidence type="ECO:0000259" key="12">
    <source>
        <dbReference type="PROSITE" id="PS50255"/>
    </source>
</evidence>
<dbReference type="GO" id="GO:0046872">
    <property type="term" value="F:metal ion binding"/>
    <property type="evidence" value="ECO:0007669"/>
    <property type="project" value="UniProtKB-KW"/>
</dbReference>